<evidence type="ECO:0000313" key="1">
    <source>
        <dbReference type="EMBL" id="KAL1499258.1"/>
    </source>
</evidence>
<evidence type="ECO:0000313" key="2">
    <source>
        <dbReference type="Proteomes" id="UP001515480"/>
    </source>
</evidence>
<dbReference type="EMBL" id="JBGBPQ010000026">
    <property type="protein sequence ID" value="KAL1499258.1"/>
    <property type="molecule type" value="Genomic_DNA"/>
</dbReference>
<keyword evidence="2" id="KW-1185">Reference proteome</keyword>
<protein>
    <submittedName>
        <fullName evidence="1">Uncharacterized protein</fullName>
    </submittedName>
</protein>
<dbReference type="Proteomes" id="UP001515480">
    <property type="component" value="Unassembled WGS sequence"/>
</dbReference>
<organism evidence="1 2">
    <name type="scientific">Prymnesium parvum</name>
    <name type="common">Toxic golden alga</name>
    <dbReference type="NCBI Taxonomy" id="97485"/>
    <lineage>
        <taxon>Eukaryota</taxon>
        <taxon>Haptista</taxon>
        <taxon>Haptophyta</taxon>
        <taxon>Prymnesiophyceae</taxon>
        <taxon>Prymnesiales</taxon>
        <taxon>Prymnesiaceae</taxon>
        <taxon>Prymnesium</taxon>
    </lineage>
</organism>
<accession>A0AB34IK37</accession>
<sequence>MIQRFHSVLTSRQMLGWLSRGFKAFQRDRLGGVEEDLPQRQRRSFSCRDQKTSLVFNLTSPPRTAPLAHCLALACHDCAHACTLALHCTPCAPKITNFMVHANAGTPIGHPAHECRKGEDEEHVYDVGVACVSWQMQCGRWKGRRME</sequence>
<dbReference type="AlphaFoldDB" id="A0AB34IK37"/>
<comment type="caution">
    <text evidence="1">The sequence shown here is derived from an EMBL/GenBank/DDBJ whole genome shotgun (WGS) entry which is preliminary data.</text>
</comment>
<gene>
    <name evidence="1" type="ORF">AB1Y20_013761</name>
</gene>
<name>A0AB34IK37_PRYPA</name>
<reference evidence="1 2" key="1">
    <citation type="journal article" date="2024" name="Science">
        <title>Giant polyketide synthase enzymes in the biosynthesis of giant marine polyether toxins.</title>
        <authorList>
            <person name="Fallon T.R."/>
            <person name="Shende V.V."/>
            <person name="Wierzbicki I.H."/>
            <person name="Pendleton A.L."/>
            <person name="Watervoot N.F."/>
            <person name="Auber R.P."/>
            <person name="Gonzalez D.J."/>
            <person name="Wisecaver J.H."/>
            <person name="Moore B.S."/>
        </authorList>
    </citation>
    <scope>NUCLEOTIDE SEQUENCE [LARGE SCALE GENOMIC DNA]</scope>
    <source>
        <strain evidence="1 2">12B1</strain>
    </source>
</reference>
<proteinExistence type="predicted"/>